<organism evidence="1 2">
    <name type="scientific">Nitrosomonas aestuarii</name>
    <dbReference type="NCBI Taxonomy" id="52441"/>
    <lineage>
        <taxon>Bacteria</taxon>
        <taxon>Pseudomonadati</taxon>
        <taxon>Pseudomonadota</taxon>
        <taxon>Betaproteobacteria</taxon>
        <taxon>Nitrosomonadales</taxon>
        <taxon>Nitrosomonadaceae</taxon>
        <taxon>Nitrosomonas</taxon>
    </lineage>
</organism>
<gene>
    <name evidence="1" type="ORF">SAMN05216302_10862</name>
</gene>
<protein>
    <recommendedName>
        <fullName evidence="3">Lecithin retinol acyltransferase</fullName>
    </recommendedName>
</protein>
<accession>A0A1I4HIC6</accession>
<name>A0A1I4HIC6_9PROT</name>
<dbReference type="AlphaFoldDB" id="A0A1I4HIC6"/>
<evidence type="ECO:0008006" key="3">
    <source>
        <dbReference type="Google" id="ProtNLM"/>
    </source>
</evidence>
<reference evidence="2" key="1">
    <citation type="submission" date="2016-10" db="EMBL/GenBank/DDBJ databases">
        <authorList>
            <person name="Varghese N."/>
            <person name="Submissions S."/>
        </authorList>
    </citation>
    <scope>NUCLEOTIDE SEQUENCE [LARGE SCALE GENOMIC DNA]</scope>
    <source>
        <strain evidence="2">Nm69</strain>
    </source>
</reference>
<evidence type="ECO:0000313" key="2">
    <source>
        <dbReference type="Proteomes" id="UP000199533"/>
    </source>
</evidence>
<proteinExistence type="predicted"/>
<dbReference type="Proteomes" id="UP000199533">
    <property type="component" value="Unassembled WGS sequence"/>
</dbReference>
<dbReference type="EMBL" id="FOSP01000086">
    <property type="protein sequence ID" value="SFL41884.1"/>
    <property type="molecule type" value="Genomic_DNA"/>
</dbReference>
<keyword evidence="2" id="KW-1185">Reference proteome</keyword>
<evidence type="ECO:0000313" key="1">
    <source>
        <dbReference type="EMBL" id="SFL41884.1"/>
    </source>
</evidence>
<sequence length="121" mass="13823">MGARDTFSKALVDVSEGLYTHVGVYLGNNQVFHHHWRNGTEIVSWGEFLNGKVERGVNNISALYQRMQYLLSLRRVYDALRPNCEQVDPSLGIELRKTLNWLYYGGVLRLGNIPLLSRAKS</sequence>